<dbReference type="PANTHER" id="PTHR13052:SF2">
    <property type="entry name" value="NUCLEAR FACTOR KAPPA-B-BINDING PROTEIN"/>
    <property type="match status" value="1"/>
</dbReference>
<dbReference type="AlphaFoldDB" id="A0A427A5M0"/>
<name>A0A427A5M0_ENSVE</name>
<evidence type="ECO:0000313" key="3">
    <source>
        <dbReference type="Proteomes" id="UP000287651"/>
    </source>
</evidence>
<dbReference type="InterPro" id="IPR024867">
    <property type="entry name" value="NFRKB"/>
</dbReference>
<protein>
    <submittedName>
        <fullName evidence="2">Uncharacterized protein</fullName>
    </submittedName>
</protein>
<sequence length="175" mass="19867">MAAGQQKKRLTSSNFHEQYKGKKKKKLDSSDYILNLRCRVDLAWDDHQRRVVAKKEQISLSWPDIAPFLDSVSQSHTGLADVVSVPIEIFSLDNLTDVLSYEVWATCLSESERKLLTQFLPSVKGAEQVVHSLLKGENHHFGNPSLKWQVEILLLISCFWSASFNWSSTIESEGC</sequence>
<organism evidence="2 3">
    <name type="scientific">Ensete ventricosum</name>
    <name type="common">Abyssinian banana</name>
    <name type="synonym">Musa ensete</name>
    <dbReference type="NCBI Taxonomy" id="4639"/>
    <lineage>
        <taxon>Eukaryota</taxon>
        <taxon>Viridiplantae</taxon>
        <taxon>Streptophyta</taxon>
        <taxon>Embryophyta</taxon>
        <taxon>Tracheophyta</taxon>
        <taxon>Spermatophyta</taxon>
        <taxon>Magnoliopsida</taxon>
        <taxon>Liliopsida</taxon>
        <taxon>Zingiberales</taxon>
        <taxon>Musaceae</taxon>
        <taxon>Ensete</taxon>
    </lineage>
</organism>
<dbReference type="GO" id="GO:0031011">
    <property type="term" value="C:Ino80 complex"/>
    <property type="evidence" value="ECO:0007669"/>
    <property type="project" value="InterPro"/>
</dbReference>
<accession>A0A427A5M0</accession>
<gene>
    <name evidence="2" type="ORF">B296_00007941</name>
</gene>
<evidence type="ECO:0000313" key="2">
    <source>
        <dbReference type="EMBL" id="RRT71556.1"/>
    </source>
</evidence>
<evidence type="ECO:0000256" key="1">
    <source>
        <dbReference type="SAM" id="MobiDB-lite"/>
    </source>
</evidence>
<dbReference type="CDD" id="cd21865">
    <property type="entry name" value="DEUBAD_NFRKB"/>
    <property type="match status" value="1"/>
</dbReference>
<dbReference type="PANTHER" id="PTHR13052">
    <property type="entry name" value="NFRKB-RELATED"/>
    <property type="match status" value="1"/>
</dbReference>
<proteinExistence type="predicted"/>
<feature type="region of interest" description="Disordered" evidence="1">
    <location>
        <begin position="1"/>
        <end position="22"/>
    </location>
</feature>
<dbReference type="EMBL" id="AMZH03003675">
    <property type="protein sequence ID" value="RRT71556.1"/>
    <property type="molecule type" value="Genomic_DNA"/>
</dbReference>
<dbReference type="Proteomes" id="UP000287651">
    <property type="component" value="Unassembled WGS sequence"/>
</dbReference>
<reference evidence="2 3" key="1">
    <citation type="journal article" date="2014" name="Agronomy (Basel)">
        <title>A Draft Genome Sequence for Ensete ventricosum, the Drought-Tolerant Tree Against Hunger.</title>
        <authorList>
            <person name="Harrison J."/>
            <person name="Moore K.A."/>
            <person name="Paszkiewicz K."/>
            <person name="Jones T."/>
            <person name="Grant M."/>
            <person name="Ambacheew D."/>
            <person name="Muzemil S."/>
            <person name="Studholme D.J."/>
        </authorList>
    </citation>
    <scope>NUCLEOTIDE SEQUENCE [LARGE SCALE GENOMIC DNA]</scope>
</reference>
<feature type="compositionally biased region" description="Basic residues" evidence="1">
    <location>
        <begin position="1"/>
        <end position="10"/>
    </location>
</feature>
<comment type="caution">
    <text evidence="2">The sequence shown here is derived from an EMBL/GenBank/DDBJ whole genome shotgun (WGS) entry which is preliminary data.</text>
</comment>